<dbReference type="AlphaFoldDB" id="A0A4R5CSW3"/>
<proteinExistence type="predicted"/>
<gene>
    <name evidence="1" type="ORF">E1269_24595</name>
</gene>
<keyword evidence="2" id="KW-1185">Reference proteome</keyword>
<organism evidence="1 2">
    <name type="scientific">Jiangella asiatica</name>
    <dbReference type="NCBI Taxonomy" id="2530372"/>
    <lineage>
        <taxon>Bacteria</taxon>
        <taxon>Bacillati</taxon>
        <taxon>Actinomycetota</taxon>
        <taxon>Actinomycetes</taxon>
        <taxon>Jiangellales</taxon>
        <taxon>Jiangellaceae</taxon>
        <taxon>Jiangella</taxon>
    </lineage>
</organism>
<dbReference type="OrthoDB" id="9812981at2"/>
<evidence type="ECO:0000313" key="2">
    <source>
        <dbReference type="Proteomes" id="UP000294739"/>
    </source>
</evidence>
<dbReference type="EMBL" id="SMKZ01000046">
    <property type="protein sequence ID" value="TDE00783.1"/>
    <property type="molecule type" value="Genomic_DNA"/>
</dbReference>
<evidence type="ECO:0000313" key="1">
    <source>
        <dbReference type="EMBL" id="TDE00783.1"/>
    </source>
</evidence>
<reference evidence="1 2" key="1">
    <citation type="submission" date="2019-03" db="EMBL/GenBank/DDBJ databases">
        <title>Draft genome sequences of novel Actinobacteria.</title>
        <authorList>
            <person name="Sahin N."/>
            <person name="Ay H."/>
            <person name="Saygin H."/>
        </authorList>
    </citation>
    <scope>NUCLEOTIDE SEQUENCE [LARGE SCALE GENOMIC DNA]</scope>
    <source>
        <strain evidence="1 2">5K138</strain>
    </source>
</reference>
<name>A0A4R5CSW3_9ACTN</name>
<dbReference type="InParanoid" id="A0A4R5CSW3"/>
<dbReference type="Proteomes" id="UP000294739">
    <property type="component" value="Unassembled WGS sequence"/>
</dbReference>
<protein>
    <recommendedName>
        <fullName evidence="3">Oxidoreductase</fullName>
    </recommendedName>
</protein>
<sequence>MTFGCVHDVGISVHVTYDGAELLEYVYHPADAQREAPRPYAHPVRTLGGEVVTVLRPHDHVWHKGLAWSLPHVGSENFWGGGTYTHAERRYVQRDNNGAMRHQRLTALDALADLVRIRHDLAWITQAGRHIVDEDRTVTVTVAPGHDAWTQRFDTAMTNVSGETIMLGSPTTAGRDNAGYGGLLWRGPRSFTGGTVLAPGTAGGDDLRGKRAPWMGFTGRHDETAAASTVVVVDHEANPSHPPQWFVRTEAFAALCPAPFFSEELPFEPGLTLRFSYAVVVADGESDPARAATLAEVGVHALTDDHEEAP</sequence>
<evidence type="ECO:0008006" key="3">
    <source>
        <dbReference type="Google" id="ProtNLM"/>
    </source>
</evidence>
<dbReference type="Pfam" id="PF14100">
    <property type="entry name" value="DUF6807"/>
    <property type="match status" value="1"/>
</dbReference>
<accession>A0A4R5CSW3</accession>
<comment type="caution">
    <text evidence="1">The sequence shown here is derived from an EMBL/GenBank/DDBJ whole genome shotgun (WGS) entry which is preliminary data.</text>
</comment>
<dbReference type="RefSeq" id="WP_131899523.1">
    <property type="nucleotide sequence ID" value="NZ_SMKZ01000046.1"/>
</dbReference>
<dbReference type="InterPro" id="IPR029475">
    <property type="entry name" value="DUF6807"/>
</dbReference>